<dbReference type="GO" id="GO:0061630">
    <property type="term" value="F:ubiquitin protein ligase activity"/>
    <property type="evidence" value="ECO:0007669"/>
    <property type="project" value="InterPro"/>
</dbReference>
<dbReference type="GO" id="GO:0005634">
    <property type="term" value="C:nucleus"/>
    <property type="evidence" value="ECO:0000318"/>
    <property type="project" value="GO_Central"/>
</dbReference>
<sequence length="305" mass="33432">MPQRHSRNNNDLAIFTYEERRALGYGTQKERLGKDSVKPFDACSLCLKTVIDPMCCQKGHLFCKECIFECLLAQKKDIARQKALYEAQLREDQEEQRQKELREREAQLAAFDRQNNGALPTAGERRAEGEQSAGFHGASSKKVTDFEAEAVRNMKAFWLPQLAPQAEIRVEAPQLETKCPVASEKLRLKDLFAINFTPDKHVDEGPGAKDRFICPSCSSTFTNTSSLVAVSTCGHVLCSKCAAKFVEKEKACCVCAKPCKSRQLVAVEKGGTGFAGHGDGLVATAVKALGVGSGLSDVRPATRVT</sequence>
<dbReference type="SUPFAM" id="SSF57850">
    <property type="entry name" value="RING/U-box"/>
    <property type="match status" value="2"/>
</dbReference>
<evidence type="ECO:0000256" key="10">
    <source>
        <dbReference type="SAM" id="MobiDB-lite"/>
    </source>
</evidence>
<keyword evidence="9" id="KW-0175">Coiled coil</keyword>
<dbReference type="EMBL" id="DF237048">
    <property type="protein sequence ID" value="GAQ82061.1"/>
    <property type="molecule type" value="Genomic_DNA"/>
</dbReference>
<dbReference type="InterPro" id="IPR031790">
    <property type="entry name" value="Znf-NOSIP"/>
</dbReference>
<keyword evidence="13" id="KW-1185">Reference proteome</keyword>
<comment type="subcellular location">
    <subcellularLocation>
        <location evidence="1 7">Nucleus</location>
    </subcellularLocation>
</comment>
<evidence type="ECO:0000313" key="12">
    <source>
        <dbReference type="EMBL" id="GAQ82061.1"/>
    </source>
</evidence>
<evidence type="ECO:0000256" key="7">
    <source>
        <dbReference type="PIRNR" id="PIRNR023577"/>
    </source>
</evidence>
<reference evidence="12 13" key="1">
    <citation type="journal article" date="2014" name="Nat. Commun.">
        <title>Klebsormidium flaccidum genome reveals primary factors for plant terrestrial adaptation.</title>
        <authorList>
            <person name="Hori K."/>
            <person name="Maruyama F."/>
            <person name="Fujisawa T."/>
            <person name="Togashi T."/>
            <person name="Yamamoto N."/>
            <person name="Seo M."/>
            <person name="Sato S."/>
            <person name="Yamada T."/>
            <person name="Mori H."/>
            <person name="Tajima N."/>
            <person name="Moriyama T."/>
            <person name="Ikeuchi M."/>
            <person name="Watanabe M."/>
            <person name="Wada H."/>
            <person name="Kobayashi K."/>
            <person name="Saito M."/>
            <person name="Masuda T."/>
            <person name="Sasaki-Sekimoto Y."/>
            <person name="Mashiguchi K."/>
            <person name="Awai K."/>
            <person name="Shimojima M."/>
            <person name="Masuda S."/>
            <person name="Iwai M."/>
            <person name="Nobusawa T."/>
            <person name="Narise T."/>
            <person name="Kondo S."/>
            <person name="Saito H."/>
            <person name="Sato R."/>
            <person name="Murakawa M."/>
            <person name="Ihara Y."/>
            <person name="Oshima-Yamada Y."/>
            <person name="Ohtaka K."/>
            <person name="Satoh M."/>
            <person name="Sonobe K."/>
            <person name="Ishii M."/>
            <person name="Ohtani R."/>
            <person name="Kanamori-Sato M."/>
            <person name="Honoki R."/>
            <person name="Miyazaki D."/>
            <person name="Mochizuki H."/>
            <person name="Umetsu J."/>
            <person name="Higashi K."/>
            <person name="Shibata D."/>
            <person name="Kamiya Y."/>
            <person name="Sato N."/>
            <person name="Nakamura Y."/>
            <person name="Tabata S."/>
            <person name="Ida S."/>
            <person name="Kurokawa K."/>
            <person name="Ohta H."/>
        </authorList>
    </citation>
    <scope>NUCLEOTIDE SEQUENCE [LARGE SCALE GENOMIC DNA]</scope>
    <source>
        <strain evidence="12 13">NIES-2285</strain>
    </source>
</reference>
<evidence type="ECO:0000256" key="9">
    <source>
        <dbReference type="SAM" id="Coils"/>
    </source>
</evidence>
<dbReference type="InterPro" id="IPR013083">
    <property type="entry name" value="Znf_RING/FYVE/PHD"/>
</dbReference>
<dbReference type="Gene3D" id="3.30.40.10">
    <property type="entry name" value="Zinc/RING finger domain, C3HC4 (zinc finger)"/>
    <property type="match status" value="2"/>
</dbReference>
<dbReference type="Pfam" id="PF04641">
    <property type="entry name" value="Rtf2"/>
    <property type="match status" value="1"/>
</dbReference>
<evidence type="ECO:0000256" key="5">
    <source>
        <dbReference type="ARBA" id="ARBA00022833"/>
    </source>
</evidence>
<comment type="similarity">
    <text evidence="2 7">Belongs to the NOSIP family.</text>
</comment>
<evidence type="ECO:0000256" key="8">
    <source>
        <dbReference type="PROSITE-ProRule" id="PRU00175"/>
    </source>
</evidence>
<keyword evidence="3" id="KW-0479">Metal-binding</keyword>
<dbReference type="InterPro" id="IPR016818">
    <property type="entry name" value="NOSIP"/>
</dbReference>
<organism evidence="12 13">
    <name type="scientific">Klebsormidium nitens</name>
    <name type="common">Green alga</name>
    <name type="synonym">Ulothrix nitens</name>
    <dbReference type="NCBI Taxonomy" id="105231"/>
    <lineage>
        <taxon>Eukaryota</taxon>
        <taxon>Viridiplantae</taxon>
        <taxon>Streptophyta</taxon>
        <taxon>Klebsormidiophyceae</taxon>
        <taxon>Klebsormidiales</taxon>
        <taxon>Klebsormidiaceae</taxon>
        <taxon>Klebsormidium</taxon>
    </lineage>
</organism>
<feature type="domain" description="RING-type" evidence="11">
    <location>
        <begin position="214"/>
        <end position="255"/>
    </location>
</feature>
<dbReference type="AlphaFoldDB" id="A0A1Y1HYP3"/>
<evidence type="ECO:0000256" key="2">
    <source>
        <dbReference type="ARBA" id="ARBA00008126"/>
    </source>
</evidence>
<evidence type="ECO:0000256" key="1">
    <source>
        <dbReference type="ARBA" id="ARBA00004123"/>
    </source>
</evidence>
<keyword evidence="5" id="KW-0862">Zinc</keyword>
<dbReference type="PANTHER" id="PTHR13063">
    <property type="entry name" value="ENOS INTERACTING PROTEIN"/>
    <property type="match status" value="1"/>
</dbReference>
<dbReference type="PROSITE" id="PS00518">
    <property type="entry name" value="ZF_RING_1"/>
    <property type="match status" value="1"/>
</dbReference>
<dbReference type="Proteomes" id="UP000054558">
    <property type="component" value="Unassembled WGS sequence"/>
</dbReference>
<gene>
    <name evidence="12" type="ORF">KFL_000990100</name>
</gene>
<dbReference type="Pfam" id="PF15906">
    <property type="entry name" value="zf-NOSIP"/>
    <property type="match status" value="1"/>
</dbReference>
<evidence type="ECO:0000256" key="6">
    <source>
        <dbReference type="ARBA" id="ARBA00023242"/>
    </source>
</evidence>
<protein>
    <recommendedName>
        <fullName evidence="11">RING-type domain-containing protein</fullName>
    </recommendedName>
</protein>
<accession>A0A1Y1HYP3</accession>
<dbReference type="FunFam" id="3.30.40.10:FF:000444">
    <property type="entry name" value="Nitric oxide synthase-interacting protein"/>
    <property type="match status" value="1"/>
</dbReference>
<dbReference type="PIRSF" id="PIRSF023577">
    <property type="entry name" value="ENOS_interacting"/>
    <property type="match status" value="1"/>
</dbReference>
<dbReference type="STRING" id="105231.A0A1Y1HYP3"/>
<dbReference type="OrthoDB" id="116827at2759"/>
<feature type="coiled-coil region" evidence="9">
    <location>
        <begin position="75"/>
        <end position="110"/>
    </location>
</feature>
<name>A0A1Y1HYP3_KLENI</name>
<keyword evidence="6 7" id="KW-0539">Nucleus</keyword>
<dbReference type="OMA" id="PCVTKFM"/>
<dbReference type="InterPro" id="IPR001841">
    <property type="entry name" value="Znf_RING"/>
</dbReference>
<feature type="region of interest" description="Disordered" evidence="10">
    <location>
        <begin position="112"/>
        <end position="138"/>
    </location>
</feature>
<dbReference type="FunFam" id="3.30.40.10:FF:000330">
    <property type="entry name" value="nitric oxide synthase-interacting protein-like"/>
    <property type="match status" value="1"/>
</dbReference>
<proteinExistence type="inferred from homology"/>
<dbReference type="PANTHER" id="PTHR13063:SF10">
    <property type="entry name" value="NITRIC OXIDE SYNTHASE-INTERACTING PROTEIN"/>
    <property type="match status" value="1"/>
</dbReference>
<evidence type="ECO:0000256" key="4">
    <source>
        <dbReference type="ARBA" id="ARBA00022771"/>
    </source>
</evidence>
<dbReference type="SMART" id="SM00184">
    <property type="entry name" value="RING"/>
    <property type="match status" value="2"/>
</dbReference>
<dbReference type="InterPro" id="IPR017907">
    <property type="entry name" value="Znf_RING_CS"/>
</dbReference>
<evidence type="ECO:0000313" key="13">
    <source>
        <dbReference type="Proteomes" id="UP000054558"/>
    </source>
</evidence>
<evidence type="ECO:0000259" key="11">
    <source>
        <dbReference type="PROSITE" id="PS50089"/>
    </source>
</evidence>
<evidence type="ECO:0000256" key="3">
    <source>
        <dbReference type="ARBA" id="ARBA00022723"/>
    </source>
</evidence>
<dbReference type="PROSITE" id="PS50089">
    <property type="entry name" value="ZF_RING_2"/>
    <property type="match status" value="1"/>
</dbReference>
<keyword evidence="4 8" id="KW-0863">Zinc-finger</keyword>
<dbReference type="GO" id="GO:0008270">
    <property type="term" value="F:zinc ion binding"/>
    <property type="evidence" value="ECO:0007669"/>
    <property type="project" value="UniProtKB-KW"/>
</dbReference>